<sequence length="344" mass="39606">MKFFKYLFLLILLVFVVGSLYIATISVPGEKSINFETPLKAELFQIKIQDLSTYETWFSFPEESTSKPRLSNPENFENTTLSWQNERFEAINFQNKRFTEDSIIQQLVLKTWLSSSEMDINWTFVSSEKNSIIAVQLYSDASFMQKAEYILKGKSHIEIAENAIKESLSRLEDSIHKEISVYDISPVGKVVTGGFHLIHATSAARLNFESILDKSRPIFESVENFMQEQEFKESKGRIILFENFYEDENSLIFSSGIGTETPVAIPDYFEVLSKPISRGTYFKTQLRGDYVNLKQLLSISEATIEKRDLVINRFLKPFLEFEIDATETVSPAELVTNFYVPILE</sequence>
<comment type="caution">
    <text evidence="1">The sequence shown here is derived from an EMBL/GenBank/DDBJ whole genome shotgun (WGS) entry which is preliminary data.</text>
</comment>
<evidence type="ECO:0000313" key="1">
    <source>
        <dbReference type="EMBL" id="NEV93775.1"/>
    </source>
</evidence>
<dbReference type="InterPro" id="IPR011256">
    <property type="entry name" value="Reg_factor_effector_dom_sf"/>
</dbReference>
<protein>
    <submittedName>
        <fullName evidence="1">AraC family transcriptional regulator</fullName>
    </submittedName>
</protein>
<gene>
    <name evidence="1" type="ORF">G3567_06385</name>
</gene>
<dbReference type="RefSeq" id="WP_164004499.1">
    <property type="nucleotide sequence ID" value="NZ_JAAIKD010000003.1"/>
</dbReference>
<dbReference type="EMBL" id="JAAIKD010000003">
    <property type="protein sequence ID" value="NEV93775.1"/>
    <property type="molecule type" value="Genomic_DNA"/>
</dbReference>
<keyword evidence="2" id="KW-1185">Reference proteome</keyword>
<proteinExistence type="predicted"/>
<evidence type="ECO:0000313" key="2">
    <source>
        <dbReference type="Proteomes" id="UP000478505"/>
    </source>
</evidence>
<organism evidence="1 2">
    <name type="scientific">Psychroflexus aurantiacus</name>
    <dbReference type="NCBI Taxonomy" id="2709310"/>
    <lineage>
        <taxon>Bacteria</taxon>
        <taxon>Pseudomonadati</taxon>
        <taxon>Bacteroidota</taxon>
        <taxon>Flavobacteriia</taxon>
        <taxon>Flavobacteriales</taxon>
        <taxon>Flavobacteriaceae</taxon>
        <taxon>Psychroflexus</taxon>
    </lineage>
</organism>
<dbReference type="AlphaFoldDB" id="A0A6B3R4C8"/>
<accession>A0A6B3R4C8</accession>
<reference evidence="1 2" key="1">
    <citation type="submission" date="2020-02" db="EMBL/GenBank/DDBJ databases">
        <title>Flavobacteriaceae Psychroflexus bacterium YR1-1, complete genome.</title>
        <authorList>
            <person name="Li Y."/>
            <person name="Wu S."/>
        </authorList>
    </citation>
    <scope>NUCLEOTIDE SEQUENCE [LARGE SCALE GENOMIC DNA]</scope>
    <source>
        <strain evidence="1 2">YR1-1</strain>
    </source>
</reference>
<dbReference type="Proteomes" id="UP000478505">
    <property type="component" value="Unassembled WGS sequence"/>
</dbReference>
<dbReference type="Gene3D" id="3.20.80.10">
    <property type="entry name" value="Regulatory factor, effector binding domain"/>
    <property type="match status" value="1"/>
</dbReference>
<name>A0A6B3R4C8_9FLAO</name>